<dbReference type="PRINTS" id="PR00448">
    <property type="entry name" value="NSFATTACHMNT"/>
</dbReference>
<comment type="subcellular location">
    <subcellularLocation>
        <location evidence="1 7">Membrane</location>
        <topology evidence="1 7">Peripheral membrane protein</topology>
    </subcellularLocation>
</comment>
<keyword evidence="9" id="KW-1185">Reference proteome</keyword>
<dbReference type="EMBL" id="NBIV01000108">
    <property type="protein sequence ID" value="PXF43913.1"/>
    <property type="molecule type" value="Genomic_DNA"/>
</dbReference>
<dbReference type="AlphaFoldDB" id="A0A2V3IPC8"/>
<sequence>MNASRKEDEGDNLLAEAEKKVAARSGFFKSLMGLSSSNKEEAAEMFVKAANCFKLAKAWTKAGTALERAAETYADISEMQYEAASKYSEAGKAYKNVDIKKATHAYENAVNLYSDAARFQQCARLKKEVAEILESENQNAAALDAYNAAADFYDMDDAKSNANSMRIKAASLNALEGKFAESADMFESIAQNALGSNMLKYGAREHLLKAGLCRLCISDVIGAQRAVESYDSMDPTFATSREGKLLQAVVKAVDEGDVDAFTNHVFEYDSLSKLDEWKTTILLKIKNNIKADEDDLT</sequence>
<evidence type="ECO:0000256" key="2">
    <source>
        <dbReference type="ARBA" id="ARBA00010050"/>
    </source>
</evidence>
<dbReference type="GO" id="GO:0005483">
    <property type="term" value="F:soluble NSF attachment protein activity"/>
    <property type="evidence" value="ECO:0007669"/>
    <property type="project" value="UniProtKB-ARBA"/>
</dbReference>
<dbReference type="InterPro" id="IPR011990">
    <property type="entry name" value="TPR-like_helical_dom_sf"/>
</dbReference>
<dbReference type="GO" id="GO:0019905">
    <property type="term" value="F:syntaxin binding"/>
    <property type="evidence" value="ECO:0007669"/>
    <property type="project" value="TreeGrafter"/>
</dbReference>
<dbReference type="OrthoDB" id="9984275at2759"/>
<dbReference type="Gene3D" id="1.25.40.10">
    <property type="entry name" value="Tetratricopeptide repeat domain"/>
    <property type="match status" value="1"/>
</dbReference>
<dbReference type="PANTHER" id="PTHR13768">
    <property type="entry name" value="SOLUBLE NSF ATTACHMENT PROTEIN SNAP"/>
    <property type="match status" value="1"/>
</dbReference>
<keyword evidence="4 7" id="KW-0931">ER-Golgi transport</keyword>
<evidence type="ECO:0000313" key="8">
    <source>
        <dbReference type="EMBL" id="PXF43913.1"/>
    </source>
</evidence>
<comment type="similarity">
    <text evidence="2 7">Belongs to the SNAP family.</text>
</comment>
<evidence type="ECO:0000256" key="5">
    <source>
        <dbReference type="ARBA" id="ARBA00022927"/>
    </source>
</evidence>
<evidence type="ECO:0000256" key="3">
    <source>
        <dbReference type="ARBA" id="ARBA00022448"/>
    </source>
</evidence>
<proteinExistence type="inferred from homology"/>
<protein>
    <submittedName>
        <fullName evidence="8">Alpha-soluble NSF attachment protein</fullName>
    </submittedName>
</protein>
<comment type="caution">
    <text evidence="8">The sequence shown here is derived from an EMBL/GenBank/DDBJ whole genome shotgun (WGS) entry which is preliminary data.</text>
</comment>
<evidence type="ECO:0000256" key="7">
    <source>
        <dbReference type="RuleBase" id="RU367013"/>
    </source>
</evidence>
<dbReference type="GO" id="GO:0005774">
    <property type="term" value="C:vacuolar membrane"/>
    <property type="evidence" value="ECO:0007669"/>
    <property type="project" value="TreeGrafter"/>
</dbReference>
<dbReference type="Pfam" id="PF14938">
    <property type="entry name" value="SNAP"/>
    <property type="match status" value="1"/>
</dbReference>
<dbReference type="InterPro" id="IPR000744">
    <property type="entry name" value="NSF_attach"/>
</dbReference>
<dbReference type="Proteomes" id="UP000247409">
    <property type="component" value="Unassembled WGS sequence"/>
</dbReference>
<dbReference type="GO" id="GO:0006886">
    <property type="term" value="P:intracellular protein transport"/>
    <property type="evidence" value="ECO:0007669"/>
    <property type="project" value="UniProtKB-UniRule"/>
</dbReference>
<dbReference type="FunFam" id="1.25.40.10:FF:000049">
    <property type="entry name" value="Alpha-soluble NSF attachment protein-like"/>
    <property type="match status" value="1"/>
</dbReference>
<gene>
    <name evidence="8" type="ORF">BWQ96_06379</name>
</gene>
<reference evidence="8 9" key="1">
    <citation type="journal article" date="2018" name="Mol. Biol. Evol.">
        <title>Analysis of the draft genome of the red seaweed Gracilariopsis chorda provides insights into genome size evolution in Rhodophyta.</title>
        <authorList>
            <person name="Lee J."/>
            <person name="Yang E.C."/>
            <person name="Graf L."/>
            <person name="Yang J.H."/>
            <person name="Qiu H."/>
            <person name="Zel Zion U."/>
            <person name="Chan C.X."/>
            <person name="Stephens T.G."/>
            <person name="Weber A.P.M."/>
            <person name="Boo G.H."/>
            <person name="Boo S.M."/>
            <person name="Kim K.M."/>
            <person name="Shin Y."/>
            <person name="Jung M."/>
            <person name="Lee S.J."/>
            <person name="Yim H.S."/>
            <person name="Lee J.H."/>
            <person name="Bhattacharya D."/>
            <person name="Yoon H.S."/>
        </authorList>
    </citation>
    <scope>NUCLEOTIDE SEQUENCE [LARGE SCALE GENOMIC DNA]</scope>
    <source>
        <strain evidence="8 9">SKKU-2015</strain>
        <tissue evidence="8">Whole body</tissue>
    </source>
</reference>
<dbReference type="STRING" id="448386.A0A2V3IPC8"/>
<dbReference type="PANTHER" id="PTHR13768:SF8">
    <property type="entry name" value="ALPHA-SOLUBLE NSF ATTACHMENT PROTEIN"/>
    <property type="match status" value="1"/>
</dbReference>
<dbReference type="CDD" id="cd15832">
    <property type="entry name" value="SNAP"/>
    <property type="match status" value="1"/>
</dbReference>
<keyword evidence="6 7" id="KW-0472">Membrane</keyword>
<keyword evidence="5 7" id="KW-0653">Protein transport</keyword>
<evidence type="ECO:0000256" key="6">
    <source>
        <dbReference type="ARBA" id="ARBA00023136"/>
    </source>
</evidence>
<comment type="function">
    <text evidence="7">Required for vesicular transport between the endoplasmic reticulum and the Golgi apparatus.</text>
</comment>
<organism evidence="8 9">
    <name type="scientific">Gracilariopsis chorda</name>
    <dbReference type="NCBI Taxonomy" id="448386"/>
    <lineage>
        <taxon>Eukaryota</taxon>
        <taxon>Rhodophyta</taxon>
        <taxon>Florideophyceae</taxon>
        <taxon>Rhodymeniophycidae</taxon>
        <taxon>Gracilariales</taxon>
        <taxon>Gracilariaceae</taxon>
        <taxon>Gracilariopsis</taxon>
    </lineage>
</organism>
<dbReference type="GO" id="GO:0035494">
    <property type="term" value="P:SNARE complex disassembly"/>
    <property type="evidence" value="ECO:0007669"/>
    <property type="project" value="TreeGrafter"/>
</dbReference>
<evidence type="ECO:0000256" key="1">
    <source>
        <dbReference type="ARBA" id="ARBA00004170"/>
    </source>
</evidence>
<evidence type="ECO:0000256" key="4">
    <source>
        <dbReference type="ARBA" id="ARBA00022892"/>
    </source>
</evidence>
<dbReference type="GO" id="GO:0031201">
    <property type="term" value="C:SNARE complex"/>
    <property type="evidence" value="ECO:0007669"/>
    <property type="project" value="TreeGrafter"/>
</dbReference>
<keyword evidence="3 7" id="KW-0813">Transport</keyword>
<accession>A0A2V3IPC8</accession>
<evidence type="ECO:0000313" key="9">
    <source>
        <dbReference type="Proteomes" id="UP000247409"/>
    </source>
</evidence>
<name>A0A2V3IPC8_9FLOR</name>
<dbReference type="SUPFAM" id="SSF48452">
    <property type="entry name" value="TPR-like"/>
    <property type="match status" value="1"/>
</dbReference>